<evidence type="ECO:0000313" key="2">
    <source>
        <dbReference type="EMBL" id="EJU05251.1"/>
    </source>
</evidence>
<sequence>MRCSKELRERQELRKKLFPNDPPPTCPAPWDTVCAEPFESRRHGKCDACNTKQKKIEEDTKLRLQTERLLYERRTWIPPTGEHLKTTLPPSPLPCGLPEGWWNNGKFVAPNPNAPNRGPRPSTTVPPVRIPGAPLPVPPRGDIPRANTPNPVVPIPRIANPVPPGLGATMIDNPRYRSPMPGIPVSGLPNPEAPIAGDRRTATPGPRTRKSSEPNPAVPNTVVPKSASTTDSRKASTPEPGTHKARVPNLPGPKPVPKAAASAATIRRAATPGPTTLRSAVSNYADPDDIKPMPGGFFPWGVKPFKRVPRSPPVVPSRGLPNLVVPIPGPPTTENRRAATPGPNTRVSNVPIPRAPNPPPIAGAPAHDELFPGGRRPTTPGPNTRRVGIPLPDSIIPGIPIAGAPIYDDAGRSVTPAPSTARPKTPAPPKK</sequence>
<feature type="compositionally biased region" description="Low complexity" evidence="1">
    <location>
        <begin position="111"/>
        <end position="121"/>
    </location>
</feature>
<feature type="region of interest" description="Disordered" evidence="1">
    <location>
        <begin position="111"/>
        <end position="283"/>
    </location>
</feature>
<proteinExistence type="predicted"/>
<gene>
    <name evidence="2" type="ORF">DACRYDRAFT_103747</name>
</gene>
<evidence type="ECO:0000313" key="3">
    <source>
        <dbReference type="Proteomes" id="UP000030653"/>
    </source>
</evidence>
<dbReference type="HOGENOM" id="CLU_636188_0_0_1"/>
<keyword evidence="3" id="KW-1185">Reference proteome</keyword>
<accession>M5G4S0</accession>
<feature type="compositionally biased region" description="Pro residues" evidence="1">
    <location>
        <begin position="353"/>
        <end position="362"/>
    </location>
</feature>
<feature type="region of interest" description="Disordered" evidence="1">
    <location>
        <begin position="312"/>
        <end position="431"/>
    </location>
</feature>
<dbReference type="EMBL" id="JH795856">
    <property type="protein sequence ID" value="EJU05251.1"/>
    <property type="molecule type" value="Genomic_DNA"/>
</dbReference>
<evidence type="ECO:0000256" key="1">
    <source>
        <dbReference type="SAM" id="MobiDB-lite"/>
    </source>
</evidence>
<dbReference type="GeneID" id="63682871"/>
<protein>
    <submittedName>
        <fullName evidence="2">Uncharacterized protein</fullName>
    </submittedName>
</protein>
<dbReference type="OMA" id="YERRTWI"/>
<feature type="compositionally biased region" description="Low complexity" evidence="1">
    <location>
        <begin position="395"/>
        <end position="406"/>
    </location>
</feature>
<name>M5G4S0_DACPD</name>
<dbReference type="Proteomes" id="UP000030653">
    <property type="component" value="Unassembled WGS sequence"/>
</dbReference>
<feature type="compositionally biased region" description="Low complexity" evidence="1">
    <location>
        <begin position="259"/>
        <end position="271"/>
    </location>
</feature>
<feature type="compositionally biased region" description="Low complexity" evidence="1">
    <location>
        <begin position="372"/>
        <end position="388"/>
    </location>
</feature>
<reference evidence="2 3" key="1">
    <citation type="journal article" date="2012" name="Science">
        <title>The Paleozoic origin of enzymatic lignin decomposition reconstructed from 31 fungal genomes.</title>
        <authorList>
            <person name="Floudas D."/>
            <person name="Binder M."/>
            <person name="Riley R."/>
            <person name="Barry K."/>
            <person name="Blanchette R.A."/>
            <person name="Henrissat B."/>
            <person name="Martinez A.T."/>
            <person name="Otillar R."/>
            <person name="Spatafora J.W."/>
            <person name="Yadav J.S."/>
            <person name="Aerts A."/>
            <person name="Benoit I."/>
            <person name="Boyd A."/>
            <person name="Carlson A."/>
            <person name="Copeland A."/>
            <person name="Coutinho P.M."/>
            <person name="de Vries R.P."/>
            <person name="Ferreira P."/>
            <person name="Findley K."/>
            <person name="Foster B."/>
            <person name="Gaskell J."/>
            <person name="Glotzer D."/>
            <person name="Gorecki P."/>
            <person name="Heitman J."/>
            <person name="Hesse C."/>
            <person name="Hori C."/>
            <person name="Igarashi K."/>
            <person name="Jurgens J.A."/>
            <person name="Kallen N."/>
            <person name="Kersten P."/>
            <person name="Kohler A."/>
            <person name="Kuees U."/>
            <person name="Kumar T.K.A."/>
            <person name="Kuo A."/>
            <person name="LaButti K."/>
            <person name="Larrondo L.F."/>
            <person name="Lindquist E."/>
            <person name="Ling A."/>
            <person name="Lombard V."/>
            <person name="Lucas S."/>
            <person name="Lundell T."/>
            <person name="Martin R."/>
            <person name="McLaughlin D.J."/>
            <person name="Morgenstern I."/>
            <person name="Morin E."/>
            <person name="Murat C."/>
            <person name="Nagy L.G."/>
            <person name="Nolan M."/>
            <person name="Ohm R.A."/>
            <person name="Patyshakuliyeva A."/>
            <person name="Rokas A."/>
            <person name="Ruiz-Duenas F.J."/>
            <person name="Sabat G."/>
            <person name="Salamov A."/>
            <person name="Samejima M."/>
            <person name="Schmutz J."/>
            <person name="Slot J.C."/>
            <person name="St John F."/>
            <person name="Stenlid J."/>
            <person name="Sun H."/>
            <person name="Sun S."/>
            <person name="Syed K."/>
            <person name="Tsang A."/>
            <person name="Wiebenga A."/>
            <person name="Young D."/>
            <person name="Pisabarro A."/>
            <person name="Eastwood D.C."/>
            <person name="Martin F."/>
            <person name="Cullen D."/>
            <person name="Grigoriev I.V."/>
            <person name="Hibbett D.S."/>
        </authorList>
    </citation>
    <scope>NUCLEOTIDE SEQUENCE [LARGE SCALE GENOMIC DNA]</scope>
    <source>
        <strain evidence="2 3">DJM-731 SS1</strain>
    </source>
</reference>
<organism evidence="2 3">
    <name type="scientific">Dacryopinax primogenitus (strain DJM 731)</name>
    <name type="common">Brown rot fungus</name>
    <dbReference type="NCBI Taxonomy" id="1858805"/>
    <lineage>
        <taxon>Eukaryota</taxon>
        <taxon>Fungi</taxon>
        <taxon>Dikarya</taxon>
        <taxon>Basidiomycota</taxon>
        <taxon>Agaricomycotina</taxon>
        <taxon>Dacrymycetes</taxon>
        <taxon>Dacrymycetales</taxon>
        <taxon>Dacrymycetaceae</taxon>
        <taxon>Dacryopinax</taxon>
    </lineage>
</organism>
<dbReference type="AlphaFoldDB" id="M5G4S0"/>
<feature type="compositionally biased region" description="Low complexity" evidence="1">
    <location>
        <begin position="415"/>
        <end position="424"/>
    </location>
</feature>
<feature type="compositionally biased region" description="Polar residues" evidence="1">
    <location>
        <begin position="273"/>
        <end position="282"/>
    </location>
</feature>
<dbReference type="RefSeq" id="XP_040632145.1">
    <property type="nucleotide sequence ID" value="XM_040767809.1"/>
</dbReference>